<name>A0A5B0WNN2_9GAMM</name>
<organism evidence="1 2">
    <name type="scientific">Pseudohalioglobus sediminis</name>
    <dbReference type="NCBI Taxonomy" id="2606449"/>
    <lineage>
        <taxon>Bacteria</taxon>
        <taxon>Pseudomonadati</taxon>
        <taxon>Pseudomonadota</taxon>
        <taxon>Gammaproteobacteria</taxon>
        <taxon>Cellvibrionales</taxon>
        <taxon>Halieaceae</taxon>
        <taxon>Pseudohalioglobus</taxon>
    </lineage>
</organism>
<protein>
    <submittedName>
        <fullName evidence="1">Uncharacterized protein</fullName>
    </submittedName>
</protein>
<dbReference type="RefSeq" id="WP_149612851.1">
    <property type="nucleotide sequence ID" value="NZ_VTUX01000010.1"/>
</dbReference>
<dbReference type="AlphaFoldDB" id="A0A5B0WNN2"/>
<keyword evidence="2" id="KW-1185">Reference proteome</keyword>
<evidence type="ECO:0000313" key="1">
    <source>
        <dbReference type="EMBL" id="KAA1188386.1"/>
    </source>
</evidence>
<accession>A0A5B0WNN2</accession>
<evidence type="ECO:0000313" key="2">
    <source>
        <dbReference type="Proteomes" id="UP000323708"/>
    </source>
</evidence>
<reference evidence="1 2" key="1">
    <citation type="submission" date="2019-09" db="EMBL/GenBank/DDBJ databases">
        <authorList>
            <person name="Chen X.-Y."/>
        </authorList>
    </citation>
    <scope>NUCLEOTIDE SEQUENCE [LARGE SCALE GENOMIC DNA]</scope>
    <source>
        <strain evidence="1 2">NY5</strain>
    </source>
</reference>
<proteinExistence type="predicted"/>
<comment type="caution">
    <text evidence="1">The sequence shown here is derived from an EMBL/GenBank/DDBJ whole genome shotgun (WGS) entry which is preliminary data.</text>
</comment>
<dbReference type="Proteomes" id="UP000323708">
    <property type="component" value="Unassembled WGS sequence"/>
</dbReference>
<gene>
    <name evidence="1" type="ORF">F0M18_17970</name>
</gene>
<sequence>MLLAHKVSAQQFSGDNQWVAPHGVATIVGTVGEEYSQFYAIAALVPEWEFNLQLTHYYDDPRDNTGEYTATSLFAKHRISQSEDEATGYSVLFGTGLTPEHKEQGEVNDALESWWIMGTGTYAFADNSVLLDVLPGVTLNTNREQESDAAWGFTYMSRLAIYDIIPQSAIVAEVFGTAGEAYAEPAYRLGVRWESPKWVVAVTFSEAFDGSAGAGAELGVIYFTEPRFCFGGCR</sequence>
<dbReference type="EMBL" id="VTUX01000010">
    <property type="protein sequence ID" value="KAA1188386.1"/>
    <property type="molecule type" value="Genomic_DNA"/>
</dbReference>